<keyword evidence="1" id="KW-1133">Transmembrane helix</keyword>
<feature type="transmembrane region" description="Helical" evidence="1">
    <location>
        <begin position="12"/>
        <end position="40"/>
    </location>
</feature>
<feature type="domain" description="CAAX prenyl protease 2/Lysostaphin resistance protein A-like" evidence="2">
    <location>
        <begin position="142"/>
        <end position="234"/>
    </location>
</feature>
<dbReference type="EC" id="3.4.-.-" evidence="3"/>
<keyword evidence="1" id="KW-0812">Transmembrane</keyword>
<evidence type="ECO:0000259" key="2">
    <source>
        <dbReference type="Pfam" id="PF02517"/>
    </source>
</evidence>
<keyword evidence="3" id="KW-0378">Hydrolase</keyword>
<keyword evidence="4" id="KW-1185">Reference proteome</keyword>
<feature type="transmembrane region" description="Helical" evidence="1">
    <location>
        <begin position="262"/>
        <end position="286"/>
    </location>
</feature>
<feature type="transmembrane region" description="Helical" evidence="1">
    <location>
        <begin position="222"/>
        <end position="242"/>
    </location>
</feature>
<proteinExistence type="predicted"/>
<sequence length="294" mass="32725">MFKNSNGQVRAGWLILFAFIAVFIGQGILTAGGYSLLYLLNAPGTNSSYEGVPFTIADLYPWNSFVIYGGAEIGTILFTILIWCFVNKKPLHQLGIKWVGKDALFGFLLGTLSISMLFLILFATGLVELRSSLASPSFSIYTLITFLFYILVGVSEEIFFRGYIMSTMQERGNPKWLIYLVSAIIFSLMHGLNPNISVLGIINIALVGLLFAYMFSVTKNLWLPIGYHIAWNYFQGSIFGFAVSGTEPRSIYDPIVSNNHDWITGGTFGLEGGILTTLILIIGYVVTRIYMKFR</sequence>
<keyword evidence="3" id="KW-0645">Protease</keyword>
<feature type="transmembrane region" description="Helical" evidence="1">
    <location>
        <begin position="138"/>
        <end position="155"/>
    </location>
</feature>
<feature type="transmembrane region" description="Helical" evidence="1">
    <location>
        <begin position="104"/>
        <end position="126"/>
    </location>
</feature>
<dbReference type="PANTHER" id="PTHR39430">
    <property type="entry name" value="MEMBRANE-ASSOCIATED PROTEASE-RELATED"/>
    <property type="match status" value="1"/>
</dbReference>
<feature type="transmembrane region" description="Helical" evidence="1">
    <location>
        <begin position="198"/>
        <end position="215"/>
    </location>
</feature>
<dbReference type="InterPro" id="IPR003675">
    <property type="entry name" value="Rce1/LyrA-like_dom"/>
</dbReference>
<dbReference type="Pfam" id="PF02517">
    <property type="entry name" value="Rce1-like"/>
    <property type="match status" value="1"/>
</dbReference>
<evidence type="ECO:0000313" key="3">
    <source>
        <dbReference type="EMBL" id="WLV25911.1"/>
    </source>
</evidence>
<organism evidence="3 4">
    <name type="scientific">Aciduricibacillus chroicocephali</name>
    <dbReference type="NCBI Taxonomy" id="3054939"/>
    <lineage>
        <taxon>Bacteria</taxon>
        <taxon>Bacillati</taxon>
        <taxon>Bacillota</taxon>
        <taxon>Bacilli</taxon>
        <taxon>Bacillales</taxon>
        <taxon>Bacillaceae</taxon>
        <taxon>Aciduricibacillus</taxon>
    </lineage>
</organism>
<dbReference type="Proteomes" id="UP001180087">
    <property type="component" value="Chromosome"/>
</dbReference>
<dbReference type="PANTHER" id="PTHR39430:SF1">
    <property type="entry name" value="PROTEASE"/>
    <property type="match status" value="1"/>
</dbReference>
<keyword evidence="1" id="KW-0472">Membrane</keyword>
<dbReference type="EMBL" id="CP129113">
    <property type="protein sequence ID" value="WLV25911.1"/>
    <property type="molecule type" value="Genomic_DNA"/>
</dbReference>
<reference evidence="3" key="1">
    <citation type="submission" date="2023-06" db="EMBL/GenBank/DDBJ databases">
        <title>A Treasure from Seagulls: Isolation and Description of Aciduricobacillus qingdaonensis gen. nov., sp. nov., a Rare Obligately Uric Acid-utilizing Member in the Family Bacillaceae.</title>
        <authorList>
            <person name="Liu W."/>
            <person name="Wang B."/>
        </authorList>
    </citation>
    <scope>NUCLEOTIDE SEQUENCE</scope>
    <source>
        <strain evidence="3">44XB</strain>
    </source>
</reference>
<dbReference type="RefSeq" id="WP_348029701.1">
    <property type="nucleotide sequence ID" value="NZ_CP129113.1"/>
</dbReference>
<feature type="transmembrane region" description="Helical" evidence="1">
    <location>
        <begin position="176"/>
        <end position="192"/>
    </location>
</feature>
<feature type="transmembrane region" description="Helical" evidence="1">
    <location>
        <begin position="60"/>
        <end position="83"/>
    </location>
</feature>
<keyword evidence="3" id="KW-0482">Metalloprotease</keyword>
<evidence type="ECO:0000256" key="1">
    <source>
        <dbReference type="SAM" id="Phobius"/>
    </source>
</evidence>
<protein>
    <submittedName>
        <fullName evidence="3">CPBP family intramembrane metalloprotease</fullName>
        <ecNumber evidence="3">3.4.-.-</ecNumber>
    </submittedName>
</protein>
<evidence type="ECO:0000313" key="4">
    <source>
        <dbReference type="Proteomes" id="UP001180087"/>
    </source>
</evidence>
<name>A0ABY9KYE2_9BACI</name>
<accession>A0ABY9KYE2</accession>
<dbReference type="GO" id="GO:0008237">
    <property type="term" value="F:metallopeptidase activity"/>
    <property type="evidence" value="ECO:0007669"/>
    <property type="project" value="UniProtKB-KW"/>
</dbReference>
<gene>
    <name evidence="3" type="ORF">QR721_06855</name>
</gene>